<dbReference type="AlphaFoldDB" id="A0A2M8W067"/>
<evidence type="ECO:0000256" key="4">
    <source>
        <dbReference type="SAM" id="Phobius"/>
    </source>
</evidence>
<dbReference type="RefSeq" id="WP_100369787.1">
    <property type="nucleotide sequence ID" value="NZ_PGTY01000005.1"/>
</dbReference>
<evidence type="ECO:0000313" key="7">
    <source>
        <dbReference type="Proteomes" id="UP000228531"/>
    </source>
</evidence>
<name>A0A2M8W067_9RHOB</name>
<dbReference type="InterPro" id="IPR050465">
    <property type="entry name" value="UPF0194_transport"/>
</dbReference>
<dbReference type="EMBL" id="PGTY01000005">
    <property type="protein sequence ID" value="PJI84312.1"/>
    <property type="molecule type" value="Genomic_DNA"/>
</dbReference>
<gene>
    <name evidence="6" type="ORF">BC777_3854</name>
</gene>
<keyword evidence="4" id="KW-0472">Membrane</keyword>
<sequence>MSLKPRTIGLLGLGAIVMLGLGYVAFQDDPIPVDLHVIARGPLEVTVDADGVTRIKDIFEIASPITGTALRSPVAVGDPVVAGETVVAVVRPAAPTLLDSRTLLQAQASVQEAEAALHVAETDLARAVEERDLARSHFVRTETLVARDVASLTQLEDAVQQLAVAQSAVEAAEARINMAQSTLARAETMVQTPNPAAEIDTSCCVNITAPADGVVLSVAGTSERPVLTGAALLSIGDPTELEIVADLLSSDAVRLQPGAQAVVERWGGTNSLSATLSRISPAAETKTSALGIEEQRLDAIFDMTTPLEDRANLGDGFAVFLRITEWRNDDALQVPLSALFQRNGDWAVFVASNGVATEQIIRIGQQNTQFAEVLDGLEVGSTVVTHPNDQLISGGAIVDRRVLAAGS</sequence>
<organism evidence="6 7">
    <name type="scientific">Yoonia maricola</name>
    <dbReference type="NCBI Taxonomy" id="420999"/>
    <lineage>
        <taxon>Bacteria</taxon>
        <taxon>Pseudomonadati</taxon>
        <taxon>Pseudomonadota</taxon>
        <taxon>Alphaproteobacteria</taxon>
        <taxon>Rhodobacterales</taxon>
        <taxon>Paracoccaceae</taxon>
        <taxon>Yoonia</taxon>
    </lineage>
</organism>
<keyword evidence="4" id="KW-0812">Transmembrane</keyword>
<keyword evidence="2 3" id="KW-0175">Coiled coil</keyword>
<dbReference type="PANTHER" id="PTHR32347">
    <property type="entry name" value="EFFLUX SYSTEM COMPONENT YKNX-RELATED"/>
    <property type="match status" value="1"/>
</dbReference>
<feature type="transmembrane region" description="Helical" evidence="4">
    <location>
        <begin position="7"/>
        <end position="26"/>
    </location>
</feature>
<evidence type="ECO:0000256" key="3">
    <source>
        <dbReference type="SAM" id="Coils"/>
    </source>
</evidence>
<dbReference type="Gene3D" id="2.40.30.170">
    <property type="match status" value="1"/>
</dbReference>
<evidence type="ECO:0000256" key="1">
    <source>
        <dbReference type="ARBA" id="ARBA00004196"/>
    </source>
</evidence>
<feature type="coiled-coil region" evidence="3">
    <location>
        <begin position="103"/>
        <end position="130"/>
    </location>
</feature>
<keyword evidence="7" id="KW-1185">Reference proteome</keyword>
<reference evidence="6 7" key="1">
    <citation type="submission" date="2017-11" db="EMBL/GenBank/DDBJ databases">
        <title>Genomic Encyclopedia of Archaeal and Bacterial Type Strains, Phase II (KMG-II): From Individual Species to Whole Genera.</title>
        <authorList>
            <person name="Goeker M."/>
        </authorList>
    </citation>
    <scope>NUCLEOTIDE SEQUENCE [LARGE SCALE GENOMIC DNA]</scope>
    <source>
        <strain evidence="6 7">DSM 29128</strain>
    </source>
</reference>
<evidence type="ECO:0000256" key="2">
    <source>
        <dbReference type="ARBA" id="ARBA00023054"/>
    </source>
</evidence>
<feature type="domain" description="YknX-like C-terminal permuted SH3-like" evidence="5">
    <location>
        <begin position="331"/>
        <end position="396"/>
    </location>
</feature>
<dbReference type="OrthoDB" id="9791520at2"/>
<evidence type="ECO:0000259" key="5">
    <source>
        <dbReference type="Pfam" id="PF25989"/>
    </source>
</evidence>
<dbReference type="PANTHER" id="PTHR32347:SF29">
    <property type="entry name" value="UPF0194 MEMBRANE PROTEIN YBHG"/>
    <property type="match status" value="1"/>
</dbReference>
<dbReference type="Pfam" id="PF25989">
    <property type="entry name" value="YknX_C"/>
    <property type="match status" value="1"/>
</dbReference>
<evidence type="ECO:0000313" key="6">
    <source>
        <dbReference type="EMBL" id="PJI84312.1"/>
    </source>
</evidence>
<dbReference type="Gene3D" id="1.10.287.470">
    <property type="entry name" value="Helix hairpin bin"/>
    <property type="match status" value="1"/>
</dbReference>
<protein>
    <submittedName>
        <fullName evidence="6">HlyD family secretion protein</fullName>
    </submittedName>
</protein>
<keyword evidence="4" id="KW-1133">Transmembrane helix</keyword>
<proteinExistence type="predicted"/>
<comment type="caution">
    <text evidence="6">The sequence shown here is derived from an EMBL/GenBank/DDBJ whole genome shotgun (WGS) entry which is preliminary data.</text>
</comment>
<comment type="subcellular location">
    <subcellularLocation>
        <location evidence="1">Cell envelope</location>
    </subcellularLocation>
</comment>
<dbReference type="GO" id="GO:0030313">
    <property type="term" value="C:cell envelope"/>
    <property type="evidence" value="ECO:0007669"/>
    <property type="project" value="UniProtKB-SubCell"/>
</dbReference>
<dbReference type="InterPro" id="IPR058637">
    <property type="entry name" value="YknX-like_C"/>
</dbReference>
<feature type="coiled-coil region" evidence="3">
    <location>
        <begin position="155"/>
        <end position="189"/>
    </location>
</feature>
<dbReference type="Proteomes" id="UP000228531">
    <property type="component" value="Unassembled WGS sequence"/>
</dbReference>
<dbReference type="Gene3D" id="2.40.420.20">
    <property type="match status" value="1"/>
</dbReference>
<accession>A0A2M8W067</accession>
<dbReference type="Gene3D" id="2.40.50.100">
    <property type="match status" value="1"/>
</dbReference>